<name>A0A9X0LXN5_LACJH</name>
<sequence length="112" mass="12785">MKDRLKELRMEKGLTQENIAKGFGITQQAISLYEQGRREMKLKTLKKIADFFDVSVPYLQGFVDDNISYLDLNAVEKDVYLTITSLIEDYPEGSISQSKIGKLLVSEGFNKE</sequence>
<dbReference type="SUPFAM" id="SSF47413">
    <property type="entry name" value="lambda repressor-like DNA-binding domains"/>
    <property type="match status" value="1"/>
</dbReference>
<dbReference type="PROSITE" id="PS50943">
    <property type="entry name" value="HTH_CROC1"/>
    <property type="match status" value="1"/>
</dbReference>
<organism evidence="3 4">
    <name type="scientific">Lactobacillus johnsonii</name>
    <dbReference type="NCBI Taxonomy" id="33959"/>
    <lineage>
        <taxon>Bacteria</taxon>
        <taxon>Bacillati</taxon>
        <taxon>Bacillota</taxon>
        <taxon>Bacilli</taxon>
        <taxon>Lactobacillales</taxon>
        <taxon>Lactobacillaceae</taxon>
        <taxon>Lactobacillus</taxon>
    </lineage>
</organism>
<reference evidence="3 4" key="1">
    <citation type="submission" date="2016-02" db="EMBL/GenBank/DDBJ databases">
        <title>Complete Genome Sequences of Lactobacillus johnsonii Strain W1.</title>
        <authorList>
            <person name="Sun Y."/>
            <person name="Wu X."/>
        </authorList>
    </citation>
    <scope>NUCLEOTIDE SEQUENCE [LARGE SCALE GENOMIC DNA]</scope>
    <source>
        <strain evidence="3 4">W1</strain>
    </source>
</reference>
<dbReference type="CDD" id="cd00093">
    <property type="entry name" value="HTH_XRE"/>
    <property type="match status" value="1"/>
</dbReference>
<evidence type="ECO:0000313" key="3">
    <source>
        <dbReference type="EMBL" id="KXN75979.1"/>
    </source>
</evidence>
<dbReference type="SMART" id="SM00530">
    <property type="entry name" value="HTH_XRE"/>
    <property type="match status" value="1"/>
</dbReference>
<dbReference type="EMBL" id="LSNG01000031">
    <property type="protein sequence ID" value="KXN75979.1"/>
    <property type="molecule type" value="Genomic_DNA"/>
</dbReference>
<dbReference type="InterPro" id="IPR001387">
    <property type="entry name" value="Cro/C1-type_HTH"/>
</dbReference>
<dbReference type="Pfam" id="PF01381">
    <property type="entry name" value="HTH_3"/>
    <property type="match status" value="1"/>
</dbReference>
<evidence type="ECO:0000256" key="1">
    <source>
        <dbReference type="ARBA" id="ARBA00023125"/>
    </source>
</evidence>
<proteinExistence type="predicted"/>
<dbReference type="Gene3D" id="1.10.260.40">
    <property type="entry name" value="lambda repressor-like DNA-binding domains"/>
    <property type="match status" value="1"/>
</dbReference>
<dbReference type="Proteomes" id="UP000070346">
    <property type="component" value="Unassembled WGS sequence"/>
</dbReference>
<evidence type="ECO:0000259" key="2">
    <source>
        <dbReference type="PROSITE" id="PS50943"/>
    </source>
</evidence>
<dbReference type="PANTHER" id="PTHR46558">
    <property type="entry name" value="TRACRIPTIONAL REGULATORY PROTEIN-RELATED-RELATED"/>
    <property type="match status" value="1"/>
</dbReference>
<dbReference type="AlphaFoldDB" id="A0A9X0LXN5"/>
<dbReference type="InterPro" id="IPR010982">
    <property type="entry name" value="Lambda_DNA-bd_dom_sf"/>
</dbReference>
<protein>
    <recommendedName>
        <fullName evidence="2">HTH cro/C1-type domain-containing protein</fullName>
    </recommendedName>
</protein>
<keyword evidence="1" id="KW-0238">DNA-binding</keyword>
<dbReference type="PANTHER" id="PTHR46558:SF11">
    <property type="entry name" value="HTH-TYPE TRANSCRIPTIONAL REGULATOR XRE"/>
    <property type="match status" value="1"/>
</dbReference>
<evidence type="ECO:0000313" key="4">
    <source>
        <dbReference type="Proteomes" id="UP000070346"/>
    </source>
</evidence>
<comment type="caution">
    <text evidence="3">The sequence shown here is derived from an EMBL/GenBank/DDBJ whole genome shotgun (WGS) entry which is preliminary data.</text>
</comment>
<gene>
    <name evidence="3" type="ORF">AYJ53_08120</name>
</gene>
<dbReference type="OrthoDB" id="2364157at2"/>
<dbReference type="GO" id="GO:0003677">
    <property type="term" value="F:DNA binding"/>
    <property type="evidence" value="ECO:0007669"/>
    <property type="project" value="UniProtKB-KW"/>
</dbReference>
<dbReference type="RefSeq" id="WP_061400373.1">
    <property type="nucleotide sequence ID" value="NZ_LSNG01000031.1"/>
</dbReference>
<feature type="domain" description="HTH cro/C1-type" evidence="2">
    <location>
        <begin position="5"/>
        <end position="59"/>
    </location>
</feature>
<accession>A0A9X0LXN5</accession>